<dbReference type="GO" id="GO:0005525">
    <property type="term" value="F:GTP binding"/>
    <property type="evidence" value="ECO:0007669"/>
    <property type="project" value="InterPro"/>
</dbReference>
<dbReference type="Proteomes" id="UP001153620">
    <property type="component" value="Chromosome 2"/>
</dbReference>
<reference evidence="4" key="2">
    <citation type="submission" date="2022-10" db="EMBL/GenBank/DDBJ databases">
        <authorList>
            <consortium name="ENA_rothamsted_submissions"/>
            <consortium name="culmorum"/>
            <person name="King R."/>
        </authorList>
    </citation>
    <scope>NUCLEOTIDE SEQUENCE</scope>
</reference>
<feature type="compositionally biased region" description="Polar residues" evidence="3">
    <location>
        <begin position="472"/>
        <end position="482"/>
    </location>
</feature>
<feature type="region of interest" description="Disordered" evidence="3">
    <location>
        <begin position="17"/>
        <end position="40"/>
    </location>
</feature>
<evidence type="ECO:0000256" key="2">
    <source>
        <dbReference type="ARBA" id="ARBA00022553"/>
    </source>
</evidence>
<feature type="region of interest" description="Disordered" evidence="3">
    <location>
        <begin position="385"/>
        <end position="502"/>
    </location>
</feature>
<dbReference type="SMART" id="SM00173">
    <property type="entry name" value="RAS"/>
    <property type="match status" value="1"/>
</dbReference>
<gene>
    <name evidence="4" type="ORF">CHIRRI_LOCUS8974</name>
</gene>
<dbReference type="SUPFAM" id="SSF52540">
    <property type="entry name" value="P-loop containing nucleoside triphosphate hydrolases"/>
    <property type="match status" value="1"/>
</dbReference>
<dbReference type="OrthoDB" id="5239715at2759"/>
<dbReference type="InterPro" id="IPR051641">
    <property type="entry name" value="RGK_GTP-binding_reg"/>
</dbReference>
<dbReference type="GO" id="GO:0005886">
    <property type="term" value="C:plasma membrane"/>
    <property type="evidence" value="ECO:0007669"/>
    <property type="project" value="TreeGrafter"/>
</dbReference>
<dbReference type="SMART" id="SM00175">
    <property type="entry name" value="RAB"/>
    <property type="match status" value="1"/>
</dbReference>
<dbReference type="Gene3D" id="3.40.50.300">
    <property type="entry name" value="P-loop containing nucleotide triphosphate hydrolases"/>
    <property type="match status" value="1"/>
</dbReference>
<dbReference type="PRINTS" id="PR00449">
    <property type="entry name" value="RASTRNSFRMNG"/>
</dbReference>
<dbReference type="PANTHER" id="PTHR45775:SF6">
    <property type="entry name" value="RAD, GEM_KIR FAMILY MEMBER 2, ISOFORM C"/>
    <property type="match status" value="1"/>
</dbReference>
<name>A0A9N9RZ40_9DIPT</name>
<keyword evidence="2" id="KW-0597">Phosphoprotein</keyword>
<proteinExistence type="inferred from homology"/>
<feature type="compositionally biased region" description="Basic residues" evidence="3">
    <location>
        <begin position="442"/>
        <end position="451"/>
    </location>
</feature>
<evidence type="ECO:0000313" key="5">
    <source>
        <dbReference type="Proteomes" id="UP001153620"/>
    </source>
</evidence>
<dbReference type="InterPro" id="IPR001806">
    <property type="entry name" value="Small_GTPase"/>
</dbReference>
<sequence>MNFSLNMLKQLSKMSWSTPPSIASRKPKVQQSSWEGTPTINLYEPNREMSDETNSNGASFVNKNVSNINRKAKHNQYSLPTTMHQMSDPGLYYMAVSSRSPKSPKSPNSQKFEFELSTTPQYSRSPLKSVASNCHNYQDTSTSDSAPSILTSPMKKFEYSAVSPKFEGSGIKKFEYCLPLKTLEKEDPKIINKDVTSDGSEVYGVSKNDDNDKPLMSPFADNKVFFATCSPRKNKIMKKRHYNVSPDGVSSLDEYTNSTTILYETNTPGRRMSITISDGNSSKMRTEPIIITKSLETSSLITQSTNCSRTTTESPLPSPSSSGLSMATTASCTTMESKHSQANNRQKSMCQKIGEEDDEVITSQENLSIDLHRRRHAINITNNPGYRALHNSHSTLSDKKSVDRTCSDSATQLLRHRKSTSDLTNNSDDNENVMLSGASHGHNYKHRRRGSSKGGLAYLMEKRDSRRGSRESVLSQHTNCSNEDIGPLANFQQTQRGRQRRTSNFLELPVPDHIRPRVCSLPDRPYTPYNPRVSEDLYRLRTFSISKGTVVNCGDSIISRRSRSNTSVNSTTSKLSERSPFDGSCCGGYTGGDESNSSDSEPTPPTRYRVVMLGDSGTGKTALVNQFMTSEYMHTYDASLDDEFGEKTVSILLDDEESELIFIDHPAIEMSVENSLSTYEPHACVIVYSIVQKSSFRVAEEILNYLWRENITKDKAVILAGNKADLARSRAITVQEGKQLAASREVKFIETSSGIQHNVDELLVGILKQVQLSDNEKRKNDEQHDMPNIISIHVKFISDKCSDSYVKTMIYKAITT</sequence>
<dbReference type="FunFam" id="3.40.50.300:FF:000664">
    <property type="entry name" value="Uncharacterized protein, isoform B"/>
    <property type="match status" value="1"/>
</dbReference>
<dbReference type="GO" id="GO:0005246">
    <property type="term" value="F:calcium channel regulator activity"/>
    <property type="evidence" value="ECO:0007669"/>
    <property type="project" value="TreeGrafter"/>
</dbReference>
<evidence type="ECO:0000313" key="4">
    <source>
        <dbReference type="EMBL" id="CAG9806109.1"/>
    </source>
</evidence>
<feature type="compositionally biased region" description="Polar residues" evidence="3">
    <location>
        <begin position="303"/>
        <end position="313"/>
    </location>
</feature>
<feature type="compositionally biased region" description="Polar residues" evidence="3">
    <location>
        <begin position="29"/>
        <end position="40"/>
    </location>
</feature>
<dbReference type="AlphaFoldDB" id="A0A9N9RZ40"/>
<reference evidence="4" key="1">
    <citation type="submission" date="2022-01" db="EMBL/GenBank/DDBJ databases">
        <authorList>
            <person name="King R."/>
        </authorList>
    </citation>
    <scope>NUCLEOTIDE SEQUENCE</scope>
</reference>
<dbReference type="PANTHER" id="PTHR45775">
    <property type="entry name" value="RAD, GEM/KIR FAMILY MEMBER 2, ISOFORM C"/>
    <property type="match status" value="1"/>
</dbReference>
<protein>
    <submittedName>
        <fullName evidence="4">Uncharacterized protein</fullName>
    </submittedName>
</protein>
<dbReference type="InterPro" id="IPR027417">
    <property type="entry name" value="P-loop_NTPase"/>
</dbReference>
<feature type="region of interest" description="Disordered" evidence="3">
    <location>
        <begin position="303"/>
        <end position="326"/>
    </location>
</feature>
<comment type="similarity">
    <text evidence="1">Belongs to the small GTPase superfamily. RGK family.</text>
</comment>
<dbReference type="GO" id="GO:0003924">
    <property type="term" value="F:GTPase activity"/>
    <property type="evidence" value="ECO:0007669"/>
    <property type="project" value="InterPro"/>
</dbReference>
<feature type="compositionally biased region" description="Low complexity" evidence="3">
    <location>
        <begin position="561"/>
        <end position="573"/>
    </location>
</feature>
<feature type="compositionally biased region" description="Basic and acidic residues" evidence="3">
    <location>
        <begin position="460"/>
        <end position="470"/>
    </location>
</feature>
<feature type="compositionally biased region" description="Basic and acidic residues" evidence="3">
    <location>
        <begin position="396"/>
        <end position="406"/>
    </location>
</feature>
<dbReference type="PROSITE" id="PS51419">
    <property type="entry name" value="RAB"/>
    <property type="match status" value="1"/>
</dbReference>
<keyword evidence="5" id="KW-1185">Reference proteome</keyword>
<dbReference type="Pfam" id="PF00071">
    <property type="entry name" value="Ras"/>
    <property type="match status" value="1"/>
</dbReference>
<accession>A0A9N9RZ40</accession>
<feature type="region of interest" description="Disordered" evidence="3">
    <location>
        <begin position="561"/>
        <end position="607"/>
    </location>
</feature>
<evidence type="ECO:0000256" key="1">
    <source>
        <dbReference type="ARBA" id="ARBA00008846"/>
    </source>
</evidence>
<evidence type="ECO:0000256" key="3">
    <source>
        <dbReference type="SAM" id="MobiDB-lite"/>
    </source>
</evidence>
<organism evidence="4 5">
    <name type="scientific">Chironomus riparius</name>
    <dbReference type="NCBI Taxonomy" id="315576"/>
    <lineage>
        <taxon>Eukaryota</taxon>
        <taxon>Metazoa</taxon>
        <taxon>Ecdysozoa</taxon>
        <taxon>Arthropoda</taxon>
        <taxon>Hexapoda</taxon>
        <taxon>Insecta</taxon>
        <taxon>Pterygota</taxon>
        <taxon>Neoptera</taxon>
        <taxon>Endopterygota</taxon>
        <taxon>Diptera</taxon>
        <taxon>Nematocera</taxon>
        <taxon>Chironomoidea</taxon>
        <taxon>Chironomidae</taxon>
        <taxon>Chironominae</taxon>
        <taxon>Chironomus</taxon>
    </lineage>
</organism>
<dbReference type="EMBL" id="OU895878">
    <property type="protein sequence ID" value="CAG9806109.1"/>
    <property type="molecule type" value="Genomic_DNA"/>
</dbReference>
<dbReference type="PROSITE" id="PS51421">
    <property type="entry name" value="RAS"/>
    <property type="match status" value="1"/>
</dbReference>